<name>A0A161S994_9FLAO</name>
<dbReference type="AlphaFoldDB" id="A0A161S994"/>
<sequence length="302" mass="33864">MKTVFSVIILTTLLLSVSTIQAQKKIQGEFKVDYVPMSNYIRPIDSLKTDSKSDFKKVEMAIEIPLSMKMDHRDKPRIWSIIGYGGYAKMQHKDYEENLLPEELLNAYVGVKHFRSISDSWSLLLMGTVGVYTDMTDINKDAILGQGGVFFIKHFNPNLSLGAGPVLTNSFGVPMVLPGIYLDWETRGDFYVKVTFPKGAEAGYKFTEAFTLSAAIDLQGMTAIVKQDNQSKLLGLQQIVAGVRPVIKFSDNMVLSFTAGSTLVRSFSYNERKLKNIFKEKKEADPRFSTTFYAGASLKWSL</sequence>
<gene>
    <name evidence="3" type="ORF">AV926_15980</name>
</gene>
<proteinExistence type="predicted"/>
<dbReference type="InterPro" id="IPR046235">
    <property type="entry name" value="DUF6268"/>
</dbReference>
<organism evidence="3 4">
    <name type="scientific">Myroides marinus</name>
    <dbReference type="NCBI Taxonomy" id="703342"/>
    <lineage>
        <taxon>Bacteria</taxon>
        <taxon>Pseudomonadati</taxon>
        <taxon>Bacteroidota</taxon>
        <taxon>Flavobacteriia</taxon>
        <taxon>Flavobacteriales</taxon>
        <taxon>Flavobacteriaceae</taxon>
        <taxon>Myroides</taxon>
    </lineage>
</organism>
<dbReference type="Pfam" id="PF19783">
    <property type="entry name" value="DUF6268"/>
    <property type="match status" value="1"/>
</dbReference>
<keyword evidence="1" id="KW-0732">Signal</keyword>
<dbReference type="EMBL" id="LQNU01000077">
    <property type="protein sequence ID" value="KZE76305.1"/>
    <property type="molecule type" value="Genomic_DNA"/>
</dbReference>
<protein>
    <recommendedName>
        <fullName evidence="2">DUF6268 domain-containing protein</fullName>
    </recommendedName>
</protein>
<feature type="domain" description="DUF6268" evidence="2">
    <location>
        <begin position="21"/>
        <end position="300"/>
    </location>
</feature>
<evidence type="ECO:0000313" key="3">
    <source>
        <dbReference type="EMBL" id="KZE76305.1"/>
    </source>
</evidence>
<feature type="signal peptide" evidence="1">
    <location>
        <begin position="1"/>
        <end position="22"/>
    </location>
</feature>
<evidence type="ECO:0000256" key="1">
    <source>
        <dbReference type="SAM" id="SignalP"/>
    </source>
</evidence>
<feature type="chain" id="PRO_5007826181" description="DUF6268 domain-containing protein" evidence="1">
    <location>
        <begin position="23"/>
        <end position="302"/>
    </location>
</feature>
<evidence type="ECO:0000313" key="4">
    <source>
        <dbReference type="Proteomes" id="UP000076630"/>
    </source>
</evidence>
<reference evidence="3 4" key="1">
    <citation type="submission" date="2016-01" db="EMBL/GenBank/DDBJ databases">
        <title>Whole genome sequencing of Myroides marinus L41.</title>
        <authorList>
            <person name="Hong K.W."/>
        </authorList>
    </citation>
    <scope>NUCLEOTIDE SEQUENCE [LARGE SCALE GENOMIC DNA]</scope>
    <source>
        <strain evidence="3 4">L41</strain>
    </source>
</reference>
<comment type="caution">
    <text evidence="3">The sequence shown here is derived from an EMBL/GenBank/DDBJ whole genome shotgun (WGS) entry which is preliminary data.</text>
</comment>
<dbReference type="OrthoDB" id="665720at2"/>
<evidence type="ECO:0000259" key="2">
    <source>
        <dbReference type="Pfam" id="PF19783"/>
    </source>
</evidence>
<dbReference type="Proteomes" id="UP000076630">
    <property type="component" value="Unassembled WGS sequence"/>
</dbReference>
<dbReference type="RefSeq" id="WP_038986846.1">
    <property type="nucleotide sequence ID" value="NZ_JACAJP010000018.1"/>
</dbReference>
<keyword evidence="4" id="KW-1185">Reference proteome</keyword>
<accession>A0A161S994</accession>